<name>A0A7I7K0H3_9MYCO</name>
<dbReference type="EMBL" id="AP022563">
    <property type="protein sequence ID" value="BBX17543.1"/>
    <property type="molecule type" value="Genomic_DNA"/>
</dbReference>
<keyword evidence="1" id="KW-0812">Transmembrane</keyword>
<gene>
    <name evidence="3" type="primary">cfp6</name>
    <name evidence="3" type="ORF">MDUV_24030</name>
</gene>
<dbReference type="Pfam" id="PF10756">
    <property type="entry name" value="bPH_6"/>
    <property type="match status" value="1"/>
</dbReference>
<accession>A0A7I7K0H3</accession>
<dbReference type="RefSeq" id="WP_179964293.1">
    <property type="nucleotide sequence ID" value="NZ_AP022563.1"/>
</dbReference>
<organism evidence="3 4">
    <name type="scientific">Mycolicibacterium duvalii</name>
    <dbReference type="NCBI Taxonomy" id="39688"/>
    <lineage>
        <taxon>Bacteria</taxon>
        <taxon>Bacillati</taxon>
        <taxon>Actinomycetota</taxon>
        <taxon>Actinomycetes</taxon>
        <taxon>Mycobacteriales</taxon>
        <taxon>Mycobacteriaceae</taxon>
        <taxon>Mycolicibacterium</taxon>
    </lineage>
</organism>
<evidence type="ECO:0000313" key="4">
    <source>
        <dbReference type="Proteomes" id="UP000467006"/>
    </source>
</evidence>
<evidence type="ECO:0000256" key="1">
    <source>
        <dbReference type="SAM" id="Phobius"/>
    </source>
</evidence>
<feature type="transmembrane region" description="Helical" evidence="1">
    <location>
        <begin position="39"/>
        <end position="57"/>
    </location>
</feature>
<dbReference type="InterPro" id="IPR019692">
    <property type="entry name" value="CFP-6_PH"/>
</dbReference>
<proteinExistence type="predicted"/>
<sequence length="129" mass="14093">MAEPSVDAPIVIKISQMAHVAVLLLAFALLSVVLATPSWGVLLLVIPVLLSVAIVRYRTVADREGVTARGLWSSRRIRWDDIDGLRFGKKVWAMARLRDGTEVMLPAVTFNTLPSLTLASGGRVPNPYE</sequence>
<dbReference type="KEGG" id="mdu:MDUV_24030"/>
<keyword evidence="1" id="KW-1133">Transmembrane helix</keyword>
<keyword evidence="1" id="KW-0472">Membrane</keyword>
<reference evidence="3 4" key="1">
    <citation type="journal article" date="2019" name="Emerg. Microbes Infect.">
        <title>Comprehensive subspecies identification of 175 nontuberculous mycobacteria species based on 7547 genomic profiles.</title>
        <authorList>
            <person name="Matsumoto Y."/>
            <person name="Kinjo T."/>
            <person name="Motooka D."/>
            <person name="Nabeya D."/>
            <person name="Jung N."/>
            <person name="Uechi K."/>
            <person name="Horii T."/>
            <person name="Iida T."/>
            <person name="Fujita J."/>
            <person name="Nakamura S."/>
        </authorList>
    </citation>
    <scope>NUCLEOTIDE SEQUENCE [LARGE SCALE GENOMIC DNA]</scope>
    <source>
        <strain evidence="3 4">JCM 6396</strain>
    </source>
</reference>
<evidence type="ECO:0000313" key="3">
    <source>
        <dbReference type="EMBL" id="BBX17543.1"/>
    </source>
</evidence>
<keyword evidence="4" id="KW-1185">Reference proteome</keyword>
<dbReference type="Proteomes" id="UP000467006">
    <property type="component" value="Chromosome"/>
</dbReference>
<evidence type="ECO:0000259" key="2">
    <source>
        <dbReference type="Pfam" id="PF10756"/>
    </source>
</evidence>
<protein>
    <submittedName>
        <fullName evidence="3">Low molecular weight protein antigen 6</fullName>
    </submittedName>
</protein>
<feature type="domain" description="Low molecular weight protein antigen 6 PH" evidence="2">
    <location>
        <begin position="56"/>
        <end position="126"/>
    </location>
</feature>
<dbReference type="AlphaFoldDB" id="A0A7I7K0H3"/>